<keyword evidence="4 6" id="KW-0009">Actin-binding</keyword>
<dbReference type="Gene3D" id="3.30.1460.20">
    <property type="match status" value="2"/>
</dbReference>
<feature type="region of interest" description="Disordered" evidence="7">
    <location>
        <begin position="288"/>
        <end position="309"/>
    </location>
</feature>
<proteinExistence type="inferred from homology"/>
<organism evidence="8 10">
    <name type="scientific">Plasmodiophora brassicae</name>
    <name type="common">Clubroot disease agent</name>
    <dbReference type="NCBI Taxonomy" id="37360"/>
    <lineage>
        <taxon>Eukaryota</taxon>
        <taxon>Sar</taxon>
        <taxon>Rhizaria</taxon>
        <taxon>Endomyxa</taxon>
        <taxon>Phytomyxea</taxon>
        <taxon>Plasmodiophorida</taxon>
        <taxon>Plasmodiophoridae</taxon>
        <taxon>Plasmodiophora</taxon>
    </lineage>
</organism>
<keyword evidence="10" id="KW-1185">Reference proteome</keyword>
<evidence type="ECO:0000256" key="6">
    <source>
        <dbReference type="RuleBase" id="RU364015"/>
    </source>
</evidence>
<dbReference type="GO" id="GO:0034314">
    <property type="term" value="P:Arp2/3 complex-mediated actin nucleation"/>
    <property type="evidence" value="ECO:0007669"/>
    <property type="project" value="InterPro"/>
</dbReference>
<dbReference type="GO" id="GO:0005200">
    <property type="term" value="F:structural constituent of cytoskeleton"/>
    <property type="evidence" value="ECO:0007669"/>
    <property type="project" value="TreeGrafter"/>
</dbReference>
<accession>A0A0G4J6J0</accession>
<comment type="similarity">
    <text evidence="2 6">Belongs to the ARPC2 family.</text>
</comment>
<evidence type="ECO:0000313" key="8">
    <source>
        <dbReference type="EMBL" id="CEP02911.1"/>
    </source>
</evidence>
<evidence type="ECO:0000256" key="3">
    <source>
        <dbReference type="ARBA" id="ARBA00022490"/>
    </source>
</evidence>
<evidence type="ECO:0000256" key="4">
    <source>
        <dbReference type="ARBA" id="ARBA00023203"/>
    </source>
</evidence>
<dbReference type="STRING" id="37360.A0A0G4J6J0"/>
<protein>
    <recommendedName>
        <fullName evidence="6">Arp2/3 complex 34 kDa subunit</fullName>
    </recommendedName>
</protein>
<dbReference type="EMBL" id="OVEO01000003">
    <property type="protein sequence ID" value="SPQ95015.1"/>
    <property type="molecule type" value="Genomic_DNA"/>
</dbReference>
<dbReference type="Proteomes" id="UP000039324">
    <property type="component" value="Unassembled WGS sequence"/>
</dbReference>
<comment type="subcellular location">
    <subcellularLocation>
        <location evidence="1 6">Cytoplasm</location>
        <location evidence="1 6">Cytoskeleton</location>
    </subcellularLocation>
</comment>
<comment type="subunit">
    <text evidence="6">Component of the Arp2/3 complex.</text>
</comment>
<keyword evidence="3 6" id="KW-0963">Cytoplasm</keyword>
<keyword evidence="5 6" id="KW-0206">Cytoskeleton</keyword>
<dbReference type="InterPro" id="IPR007188">
    <property type="entry name" value="ARPC2"/>
</dbReference>
<reference evidence="8 10" key="1">
    <citation type="submission" date="2015-02" db="EMBL/GenBank/DDBJ databases">
        <authorList>
            <person name="Chooi Y.-H."/>
        </authorList>
    </citation>
    <scope>NUCLEOTIDE SEQUENCE [LARGE SCALE GENOMIC DNA]</scope>
    <source>
        <strain evidence="8">E3</strain>
    </source>
</reference>
<gene>
    <name evidence="8" type="ORF">PBRA_002878</name>
    <name evidence="9" type="ORF">PLBR_LOCUS2230</name>
</gene>
<dbReference type="Proteomes" id="UP000290189">
    <property type="component" value="Unassembled WGS sequence"/>
</dbReference>
<dbReference type="GO" id="GO:0051015">
    <property type="term" value="F:actin filament binding"/>
    <property type="evidence" value="ECO:0007669"/>
    <property type="project" value="TreeGrafter"/>
</dbReference>
<dbReference type="Pfam" id="PF04045">
    <property type="entry name" value="P34-Arc"/>
    <property type="match status" value="1"/>
</dbReference>
<reference evidence="9 11" key="2">
    <citation type="submission" date="2018-03" db="EMBL/GenBank/DDBJ databases">
        <authorList>
            <person name="Fogelqvist J."/>
        </authorList>
    </citation>
    <scope>NUCLEOTIDE SEQUENCE [LARGE SCALE GENOMIC DNA]</scope>
</reference>
<evidence type="ECO:0000256" key="1">
    <source>
        <dbReference type="ARBA" id="ARBA00004245"/>
    </source>
</evidence>
<geneLocation type="mitochondrion" evidence="9"/>
<dbReference type="OrthoDB" id="148331at2759"/>
<evidence type="ECO:0000313" key="10">
    <source>
        <dbReference type="Proteomes" id="UP000039324"/>
    </source>
</evidence>
<comment type="function">
    <text evidence="6">Functions as actin-binding component of the Arp2/3 complex which is involved in regulation of actin polymerization and together with an activating nucleation-promoting factor (NPF) mediates the formation of branched actin networks.</text>
</comment>
<dbReference type="GO" id="GO:0030041">
    <property type="term" value="P:actin filament polymerization"/>
    <property type="evidence" value="ECO:0007669"/>
    <property type="project" value="InterPro"/>
</dbReference>
<evidence type="ECO:0000256" key="2">
    <source>
        <dbReference type="ARBA" id="ARBA00007192"/>
    </source>
</evidence>
<evidence type="ECO:0000313" key="9">
    <source>
        <dbReference type="EMBL" id="SPQ95015.1"/>
    </source>
</evidence>
<dbReference type="GO" id="GO:0005885">
    <property type="term" value="C:Arp2/3 protein complex"/>
    <property type="evidence" value="ECO:0007669"/>
    <property type="project" value="InterPro"/>
</dbReference>
<evidence type="ECO:0000256" key="7">
    <source>
        <dbReference type="SAM" id="MobiDB-lite"/>
    </source>
</evidence>
<keyword evidence="9" id="KW-0496">Mitochondrion</keyword>
<dbReference type="OMA" id="FRSYFHY"/>
<dbReference type="EMBL" id="CDSF01000133">
    <property type="protein sequence ID" value="CEP02911.1"/>
    <property type="molecule type" value="Genomic_DNA"/>
</dbReference>
<name>A0A0G4J6J0_PLABS</name>
<dbReference type="AlphaFoldDB" id="A0A0G4J6J0"/>
<dbReference type="SUPFAM" id="SSF69645">
    <property type="entry name" value="Arp2/3 complex subunits"/>
    <property type="match status" value="2"/>
</dbReference>
<sequence length="309" mass="34478">MLTSPETSNRILEETVESIVNAEKRVSTEVKICDFDKAQFWVRTTKPSSDGAHDILLVSLALPAYKEVAALGADEYLKLTYGDLLVTPDDGSDVMLRMDLASIPEKHRQDLISVVCRLKEKIAGAPFKKYFTALAEKKTLSPATFSLHVDCPVYIVPKNDRVVIVFSLNVRERSDAVVTSVFLTEFAEARRKVPAGPIVTFTAMPPKEIQDAFNITEAKGNVGFISFAMLPSHVDSPAKIEAAAAIFSGFRTYVQYHIKCSKAYFHSRMRARVTSLLKILNRAKNEEFDDGKEKKKKTFSGRTFEQKSA</sequence>
<dbReference type="PANTHER" id="PTHR12058">
    <property type="entry name" value="ARP2/3 COMPLEX 34 KDA SUBUNIT"/>
    <property type="match status" value="1"/>
</dbReference>
<dbReference type="InterPro" id="IPR034666">
    <property type="entry name" value="ARPC2/4"/>
</dbReference>
<evidence type="ECO:0000256" key="5">
    <source>
        <dbReference type="ARBA" id="ARBA00023212"/>
    </source>
</evidence>
<dbReference type="PANTHER" id="PTHR12058:SF0">
    <property type="entry name" value="ACTIN-RELATED PROTEIN 2_3 COMPLEX SUBUNIT 2"/>
    <property type="match status" value="1"/>
</dbReference>
<evidence type="ECO:0000313" key="11">
    <source>
        <dbReference type="Proteomes" id="UP000290189"/>
    </source>
</evidence>